<dbReference type="InterPro" id="IPR050559">
    <property type="entry name" value="P-Pant_transferase_sf"/>
</dbReference>
<gene>
    <name evidence="5" type="ordered locus">Hsero_2341</name>
</gene>
<dbReference type="InterPro" id="IPR008278">
    <property type="entry name" value="4-PPantetheinyl_Trfase_dom"/>
</dbReference>
<dbReference type="eggNOG" id="COG2091">
    <property type="taxonomic scope" value="Bacteria"/>
</dbReference>
<evidence type="ECO:0000313" key="6">
    <source>
        <dbReference type="Proteomes" id="UP000000329"/>
    </source>
</evidence>
<evidence type="ECO:0000256" key="1">
    <source>
        <dbReference type="ARBA" id="ARBA00010990"/>
    </source>
</evidence>
<dbReference type="GO" id="GO:0000287">
    <property type="term" value="F:magnesium ion binding"/>
    <property type="evidence" value="ECO:0007669"/>
    <property type="project" value="InterPro"/>
</dbReference>
<dbReference type="HOGENOM" id="CLU_057011_2_0_4"/>
<proteinExistence type="inferred from homology"/>
<dbReference type="Gene3D" id="3.90.470.20">
    <property type="entry name" value="4'-phosphopantetheinyl transferase domain"/>
    <property type="match status" value="2"/>
</dbReference>
<keyword evidence="2 5" id="KW-0808">Transferase</keyword>
<evidence type="ECO:0000259" key="4">
    <source>
        <dbReference type="Pfam" id="PF22624"/>
    </source>
</evidence>
<dbReference type="PANTHER" id="PTHR12215:SF10">
    <property type="entry name" value="L-AMINOADIPATE-SEMIALDEHYDE DEHYDROGENASE-PHOSPHOPANTETHEINYL TRANSFERASE"/>
    <property type="match status" value="1"/>
</dbReference>
<dbReference type="GO" id="GO:0019878">
    <property type="term" value="P:lysine biosynthetic process via aminoadipic acid"/>
    <property type="evidence" value="ECO:0007669"/>
    <property type="project" value="TreeGrafter"/>
</dbReference>
<dbReference type="AlphaFoldDB" id="D8IVA1"/>
<dbReference type="PANTHER" id="PTHR12215">
    <property type="entry name" value="PHOSPHOPANTETHEINE TRANSFERASE"/>
    <property type="match status" value="1"/>
</dbReference>
<dbReference type="InterPro" id="IPR037143">
    <property type="entry name" value="4-PPantetheinyl_Trfase_dom_sf"/>
</dbReference>
<reference evidence="5 6" key="1">
    <citation type="submission" date="2010-04" db="EMBL/GenBank/DDBJ databases">
        <title>The genome of Herbaspirillum seropedicae SmR1, an endophytic, nitrogen-fixing, plant-growth promoting beta-Proteobacteria.</title>
        <authorList>
            <person name="Pedrosa F.O."/>
            <person name="Monteiro R.A."/>
            <person name="Wassem R."/>
            <person name="Cruz L.M."/>
            <person name="Ayub R.A."/>
            <person name="Colauto N.B."/>
            <person name="Fernandez M.A."/>
            <person name="Fungaro M.H.P."/>
            <person name="Grisard E.C."/>
            <person name="Hungria M."/>
            <person name="Madeira H.M.F."/>
            <person name="Nodari R.O."/>
            <person name="Osaku C.A."/>
            <person name="Petzl-Erler M.L."/>
            <person name="Terenzi H."/>
            <person name="Vieira L.G.E."/>
            <person name="Almeida M.I.M."/>
            <person name="Alves L.R."/>
            <person name="Arantes O.M.N."/>
            <person name="Balsanelli E."/>
            <person name="Barcellos F.G."/>
            <person name="Baura V.A."/>
            <person name="Binde D.R."/>
            <person name="Campo R.J."/>
            <person name="Chubatsu L.S."/>
            <person name="Chueire L.M.O."/>
            <person name="Ciferri R.R."/>
            <person name="Correa L.C."/>
            <person name="da Conceicao Silva J.L."/>
            <person name="Dabul A.N.G."/>
            <person name="Dambros B.P."/>
            <person name="Faoro H."/>
            <person name="Favetti A."/>
            <person name="Friedermann G."/>
            <person name="Furlaneto M.C."/>
            <person name="Gasques L.S."/>
            <person name="Gimenes C.C.T."/>
            <person name="Gioppo N.M.R."/>
            <person name="Glienke-Blanco C."/>
            <person name="Godoy L.P."/>
            <person name="Guerra M.P."/>
            <person name="Karp S."/>
            <person name="Kava-Cordeiro V."/>
            <person name="Margarido V.P."/>
            <person name="Mathioni S.M."/>
            <person name="Menck-Soares M.A."/>
            <person name="Murace N.K."/>
            <person name="Nicolas M.F."/>
            <person name="Oliveira C.E.C."/>
            <person name="Pagnan N.A.B."/>
            <person name="Pamphile J.A."/>
            <person name="Patussi E.V."/>
            <person name="Pereira L.F.P."/>
            <person name="Pereira-Ferrari L."/>
            <person name="Pinto F.G.S."/>
            <person name="Precoma C."/>
            <person name="Prioli A.J."/>
            <person name="Prioli S.M.A.P."/>
            <person name="Raittz R.T."/>
            <person name="Ramos H.J.O."/>
            <person name="Ribeiro E.M.S.F."/>
            <person name="Rigo L.U."/>
            <person name="Rocha C.L.M.S.C."/>
            <person name="Rocha S.N."/>
            <person name="Santos K."/>
            <person name="Satori D."/>
            <person name="Silva A.G."/>
            <person name="Simao R.C.G."/>
            <person name="Soares M.A.M."/>
            <person name="Souza E.M."/>
            <person name="Steffens M.B.R."/>
            <person name="Steindel M."/>
            <person name="Tadra-Sfeir M.Z."/>
            <person name="Takahashi E.K."/>
            <person name="Torres R.A."/>
            <person name="Valle J.S."/>
            <person name="Vernal J.I."/>
            <person name="Vilas-Boas L.A."/>
            <person name="Watanabe M.A.E."/>
            <person name="Weiss V.A."/>
            <person name="Yates M.A."/>
            <person name="Souza E.M."/>
        </authorList>
    </citation>
    <scope>NUCLEOTIDE SEQUENCE [LARGE SCALE GENOMIC DNA]</scope>
    <source>
        <strain evidence="5 6">SmR1</strain>
    </source>
</reference>
<dbReference type="GO" id="GO:0008897">
    <property type="term" value="F:holo-[acyl-carrier-protein] synthase activity"/>
    <property type="evidence" value="ECO:0007669"/>
    <property type="project" value="InterPro"/>
</dbReference>
<keyword evidence="6" id="KW-1185">Reference proteome</keyword>
<dbReference type="STRING" id="757424.Hsero_2341"/>
<dbReference type="KEGG" id="hse:Hsero_2341"/>
<dbReference type="Pfam" id="PF22624">
    <property type="entry name" value="AASDHPPT_N"/>
    <property type="match status" value="1"/>
</dbReference>
<dbReference type="Proteomes" id="UP000000329">
    <property type="component" value="Chromosome"/>
</dbReference>
<comment type="similarity">
    <text evidence="1">Belongs to the P-Pant transferase superfamily. Gsp/Sfp/HetI/AcpT family.</text>
</comment>
<name>D8IVA1_HERSS</name>
<feature type="domain" description="4'-phosphopantetheinyl transferase" evidence="3">
    <location>
        <begin position="122"/>
        <end position="220"/>
    </location>
</feature>
<evidence type="ECO:0000259" key="3">
    <source>
        <dbReference type="Pfam" id="PF01648"/>
    </source>
</evidence>
<feature type="domain" description="4'-phosphopantetheinyl transferase N-terminal" evidence="4">
    <location>
        <begin position="36"/>
        <end position="116"/>
    </location>
</feature>
<accession>D8IVA1</accession>
<organism evidence="5 6">
    <name type="scientific">Herbaspirillum seropedicae (strain SmR1)</name>
    <dbReference type="NCBI Taxonomy" id="757424"/>
    <lineage>
        <taxon>Bacteria</taxon>
        <taxon>Pseudomonadati</taxon>
        <taxon>Pseudomonadota</taxon>
        <taxon>Betaproteobacteria</taxon>
        <taxon>Burkholderiales</taxon>
        <taxon>Oxalobacteraceae</taxon>
        <taxon>Herbaspirillum</taxon>
    </lineage>
</organism>
<sequence length="226" mass="24423">MPAELAACTGLPPGIEVWQYCLADIETGADAGLLAAARAQLSSAERVRMDALVRPADRRRYALAHALLRLLLARRLDCPPSRLDFMVGPFGKPRLAQCDSLHFNLSHAGDYVLLALSEQGEVGVDIEYRDPGLDVGSLAELAWSERERRDGQIQPCDFFARWTGKEAVLKALGVGIGEHLQALSIHPRADGSYAIAHDQAGWAEVQACQLVSPPGYAAAVAWLSTP</sequence>
<dbReference type="EC" id="2.7.8.-" evidence="5"/>
<evidence type="ECO:0000256" key="2">
    <source>
        <dbReference type="ARBA" id="ARBA00022679"/>
    </source>
</evidence>
<dbReference type="EMBL" id="CP002039">
    <property type="protein sequence ID" value="ADJ63840.1"/>
    <property type="molecule type" value="Genomic_DNA"/>
</dbReference>
<dbReference type="SUPFAM" id="SSF56214">
    <property type="entry name" value="4'-phosphopantetheinyl transferase"/>
    <property type="match status" value="2"/>
</dbReference>
<dbReference type="GO" id="GO:0005829">
    <property type="term" value="C:cytosol"/>
    <property type="evidence" value="ECO:0007669"/>
    <property type="project" value="TreeGrafter"/>
</dbReference>
<dbReference type="Pfam" id="PF01648">
    <property type="entry name" value="ACPS"/>
    <property type="match status" value="1"/>
</dbReference>
<evidence type="ECO:0000313" key="5">
    <source>
        <dbReference type="EMBL" id="ADJ63840.1"/>
    </source>
</evidence>
<dbReference type="InterPro" id="IPR055066">
    <property type="entry name" value="AASDHPPT_N"/>
</dbReference>
<protein>
    <submittedName>
        <fullName evidence="5">4'-phosphopantetheinyl transferase protein</fullName>
        <ecNumber evidence="5">2.7.8.-</ecNumber>
    </submittedName>
</protein>